<dbReference type="InterPro" id="IPR023198">
    <property type="entry name" value="PGP-like_dom2"/>
</dbReference>
<dbReference type="Gene3D" id="3.40.50.1000">
    <property type="entry name" value="HAD superfamily/HAD-like"/>
    <property type="match status" value="1"/>
</dbReference>
<dbReference type="GO" id="GO:0008967">
    <property type="term" value="F:phosphoglycolate phosphatase activity"/>
    <property type="evidence" value="ECO:0007669"/>
    <property type="project" value="TreeGrafter"/>
</dbReference>
<dbReference type="PANTHER" id="PTHR43434">
    <property type="entry name" value="PHOSPHOGLYCOLATE PHOSPHATASE"/>
    <property type="match status" value="1"/>
</dbReference>
<dbReference type="InterPro" id="IPR036412">
    <property type="entry name" value="HAD-like_sf"/>
</dbReference>
<keyword evidence="2" id="KW-1185">Reference proteome</keyword>
<comment type="caution">
    <text evidence="1">The sequence shown here is derived from an EMBL/GenBank/DDBJ whole genome shotgun (WGS) entry which is preliminary data.</text>
</comment>
<evidence type="ECO:0000313" key="1">
    <source>
        <dbReference type="EMBL" id="KPL79401.1"/>
    </source>
</evidence>
<dbReference type="AlphaFoldDB" id="A0A0P6XB46"/>
<dbReference type="RefSeq" id="WP_075061465.1">
    <property type="nucleotide sequence ID" value="NZ_LGCL01000013.1"/>
</dbReference>
<protein>
    <recommendedName>
        <fullName evidence="3">Haloacid dehalogenase</fullName>
    </recommendedName>
</protein>
<proteinExistence type="predicted"/>
<organism evidence="1 2">
    <name type="scientific">Ornatilinea apprima</name>
    <dbReference type="NCBI Taxonomy" id="1134406"/>
    <lineage>
        <taxon>Bacteria</taxon>
        <taxon>Bacillati</taxon>
        <taxon>Chloroflexota</taxon>
        <taxon>Anaerolineae</taxon>
        <taxon>Anaerolineales</taxon>
        <taxon>Anaerolineaceae</taxon>
        <taxon>Ornatilinea</taxon>
    </lineage>
</organism>
<evidence type="ECO:0000313" key="2">
    <source>
        <dbReference type="Proteomes" id="UP000050417"/>
    </source>
</evidence>
<dbReference type="SFLD" id="SFLDS00003">
    <property type="entry name" value="Haloacid_Dehalogenase"/>
    <property type="match status" value="1"/>
</dbReference>
<dbReference type="SFLD" id="SFLDG01129">
    <property type="entry name" value="C1.5:_HAD__Beta-PGM__Phosphata"/>
    <property type="match status" value="1"/>
</dbReference>
<reference evidence="1 2" key="1">
    <citation type="submission" date="2015-07" db="EMBL/GenBank/DDBJ databases">
        <title>Genome sequence of Ornatilinea apprima DSM 23815.</title>
        <authorList>
            <person name="Hemp J."/>
            <person name="Ward L.M."/>
            <person name="Pace L.A."/>
            <person name="Fischer W.W."/>
        </authorList>
    </citation>
    <scope>NUCLEOTIDE SEQUENCE [LARGE SCALE GENOMIC DNA]</scope>
    <source>
        <strain evidence="1 2">P3M-1</strain>
    </source>
</reference>
<evidence type="ECO:0008006" key="3">
    <source>
        <dbReference type="Google" id="ProtNLM"/>
    </source>
</evidence>
<dbReference type="Pfam" id="PF13419">
    <property type="entry name" value="HAD_2"/>
    <property type="match status" value="1"/>
</dbReference>
<gene>
    <name evidence="1" type="ORF">ADN00_02965</name>
</gene>
<dbReference type="PATRIC" id="fig|1134406.4.peg.2229"/>
<dbReference type="Proteomes" id="UP000050417">
    <property type="component" value="Unassembled WGS sequence"/>
</dbReference>
<name>A0A0P6XB46_9CHLR</name>
<dbReference type="GO" id="GO:0005829">
    <property type="term" value="C:cytosol"/>
    <property type="evidence" value="ECO:0007669"/>
    <property type="project" value="TreeGrafter"/>
</dbReference>
<accession>A0A0P6XB46</accession>
<dbReference type="InterPro" id="IPR023214">
    <property type="entry name" value="HAD_sf"/>
</dbReference>
<dbReference type="InterPro" id="IPR050155">
    <property type="entry name" value="HAD-like_hydrolase_sf"/>
</dbReference>
<dbReference type="STRING" id="1134406.ADN00_02965"/>
<sequence length="211" mass="23499">MIKDLIWDLDGTLFDTYPAVVRAFQSVFRAYHIDLPDEQVLSLTRVSYRNCANVVASAHGLDAARIMQLFDQAYLQIPLKTQPPFPGAPELCRWTVARGGRNVIVTHRAESTSLRLLEGFNLRGLFAGWVTGDMGFPRKPNPASFLAALQRFDLQPATALALGDRDLDLQAALAAGVRYTCAFGSDPFETRADFFVTDFRDLPPLLERHQG</sequence>
<dbReference type="SUPFAM" id="SSF56784">
    <property type="entry name" value="HAD-like"/>
    <property type="match status" value="1"/>
</dbReference>
<dbReference type="InterPro" id="IPR041492">
    <property type="entry name" value="HAD_2"/>
</dbReference>
<dbReference type="Gene3D" id="1.10.150.240">
    <property type="entry name" value="Putative phosphatase, domain 2"/>
    <property type="match status" value="1"/>
</dbReference>
<dbReference type="OrthoDB" id="9797743at2"/>
<dbReference type="EMBL" id="LGCL01000013">
    <property type="protein sequence ID" value="KPL79401.1"/>
    <property type="molecule type" value="Genomic_DNA"/>
</dbReference>
<dbReference type="PANTHER" id="PTHR43434:SF25">
    <property type="entry name" value="PHOSPHOGLYCOLATE PHOSPHATASE"/>
    <property type="match status" value="1"/>
</dbReference>
<dbReference type="GO" id="GO:0006281">
    <property type="term" value="P:DNA repair"/>
    <property type="evidence" value="ECO:0007669"/>
    <property type="project" value="TreeGrafter"/>
</dbReference>